<feature type="transmembrane region" description="Helical" evidence="1">
    <location>
        <begin position="28"/>
        <end position="45"/>
    </location>
</feature>
<accession>J9GR07</accession>
<keyword evidence="1" id="KW-0472">Membrane</keyword>
<feature type="transmembrane region" description="Helical" evidence="1">
    <location>
        <begin position="82"/>
        <end position="101"/>
    </location>
</feature>
<feature type="transmembrane region" description="Helical" evidence="1">
    <location>
        <begin position="50"/>
        <end position="70"/>
    </location>
</feature>
<dbReference type="Gene3D" id="1.20.144.10">
    <property type="entry name" value="Phosphatidic acid phosphatase type 2/haloperoxidase"/>
    <property type="match status" value="1"/>
</dbReference>
<dbReference type="SUPFAM" id="SSF48317">
    <property type="entry name" value="Acid phosphatase/Vanadium-dependent haloperoxidase"/>
    <property type="match status" value="1"/>
</dbReference>
<keyword evidence="1" id="KW-0812">Transmembrane</keyword>
<dbReference type="InterPro" id="IPR036938">
    <property type="entry name" value="PAP2/HPO_sf"/>
</dbReference>
<evidence type="ECO:0008006" key="3">
    <source>
        <dbReference type="Google" id="ProtNLM"/>
    </source>
</evidence>
<proteinExistence type="predicted"/>
<organism evidence="2">
    <name type="scientific">gut metagenome</name>
    <dbReference type="NCBI Taxonomy" id="749906"/>
    <lineage>
        <taxon>unclassified sequences</taxon>
        <taxon>metagenomes</taxon>
        <taxon>organismal metagenomes</taxon>
    </lineage>
</organism>
<sequence>MTGIILASLVALILCIFANFWWKLSEHMTGAGAIIGGLISFSALFGYNPVWWLCLLILISGILGTSRLILCHHTLSEVLAGFAVGYISSLLVLHPISNYFFSDFSFLKKNHDNNYSINL</sequence>
<keyword evidence="1" id="KW-1133">Transmembrane helix</keyword>
<comment type="caution">
    <text evidence="2">The sequence shown here is derived from an EMBL/GenBank/DDBJ whole genome shotgun (WGS) entry which is preliminary data.</text>
</comment>
<dbReference type="CDD" id="cd01610">
    <property type="entry name" value="PAP2_like"/>
    <property type="match status" value="1"/>
</dbReference>
<evidence type="ECO:0000313" key="2">
    <source>
        <dbReference type="EMBL" id="EJX10294.1"/>
    </source>
</evidence>
<dbReference type="EMBL" id="AMCI01000214">
    <property type="protein sequence ID" value="EJX10294.1"/>
    <property type="molecule type" value="Genomic_DNA"/>
</dbReference>
<name>J9GR07_9ZZZZ</name>
<evidence type="ECO:0000256" key="1">
    <source>
        <dbReference type="SAM" id="Phobius"/>
    </source>
</evidence>
<dbReference type="AlphaFoldDB" id="J9GR07"/>
<protein>
    <recommendedName>
        <fullName evidence="3">Phosphatidic acid phosphatase type 2/haloperoxidase domain-containing protein</fullName>
    </recommendedName>
</protein>
<reference evidence="2" key="1">
    <citation type="journal article" date="2012" name="PLoS ONE">
        <title>Gene sets for utilization of primary and secondary nutrition supplies in the distal gut of endangered iberian lynx.</title>
        <authorList>
            <person name="Alcaide M."/>
            <person name="Messina E."/>
            <person name="Richter M."/>
            <person name="Bargiela R."/>
            <person name="Peplies J."/>
            <person name="Huws S.A."/>
            <person name="Newbold C.J."/>
            <person name="Golyshin P.N."/>
            <person name="Simon M.A."/>
            <person name="Lopez G."/>
            <person name="Yakimov M.M."/>
            <person name="Ferrer M."/>
        </authorList>
    </citation>
    <scope>NUCLEOTIDE SEQUENCE</scope>
</reference>
<gene>
    <name evidence="2" type="ORF">EVA_01553</name>
</gene>